<protein>
    <submittedName>
        <fullName evidence="1">Uncharacterized protein</fullName>
    </submittedName>
</protein>
<evidence type="ECO:0000313" key="1">
    <source>
        <dbReference type="EMBL" id="TWB58717.1"/>
    </source>
</evidence>
<name>A0A560II74_9PROT</name>
<gene>
    <name evidence="1" type="ORF">FBZ92_109210</name>
</gene>
<comment type="caution">
    <text evidence="1">The sequence shown here is derived from an EMBL/GenBank/DDBJ whole genome shotgun (WGS) entry which is preliminary data.</text>
</comment>
<organism evidence="1 2">
    <name type="scientific">Nitrospirillum amazonense</name>
    <dbReference type="NCBI Taxonomy" id="28077"/>
    <lineage>
        <taxon>Bacteria</taxon>
        <taxon>Pseudomonadati</taxon>
        <taxon>Pseudomonadota</taxon>
        <taxon>Alphaproteobacteria</taxon>
        <taxon>Rhodospirillales</taxon>
        <taxon>Azospirillaceae</taxon>
        <taxon>Nitrospirillum</taxon>
    </lineage>
</organism>
<dbReference type="AlphaFoldDB" id="A0A560II74"/>
<reference evidence="1 2" key="1">
    <citation type="submission" date="2019-06" db="EMBL/GenBank/DDBJ databases">
        <title>Genomic Encyclopedia of Type Strains, Phase IV (KMG-V): Genome sequencing to study the core and pangenomes of soil and plant-associated prokaryotes.</title>
        <authorList>
            <person name="Whitman W."/>
        </authorList>
    </citation>
    <scope>NUCLEOTIDE SEQUENCE [LARGE SCALE GENOMIC DNA]</scope>
    <source>
        <strain evidence="1 2">BR 11140</strain>
    </source>
</reference>
<dbReference type="EMBL" id="VITT01000009">
    <property type="protein sequence ID" value="TWB58717.1"/>
    <property type="molecule type" value="Genomic_DNA"/>
</dbReference>
<sequence length="155" mass="17023">MRAPGDSQTLDLLSWEPPAVVPTFSPEQVRAESLRGQVSRAVAQCLKDAALAGLERKAIAQRMSEYLGESVSPDMLNNYASQAREDQSISALRLSALAHATGDVRPFQILVAPFGHAVIPSRYLPAIEEALVTEQMEKLGRRLKRARRAWRGESA</sequence>
<accession>A0A560II74</accession>
<dbReference type="OrthoDB" id="8450901at2"/>
<evidence type="ECO:0000313" key="2">
    <source>
        <dbReference type="Proteomes" id="UP000318050"/>
    </source>
</evidence>
<proteinExistence type="predicted"/>
<dbReference type="Proteomes" id="UP000318050">
    <property type="component" value="Unassembled WGS sequence"/>
</dbReference>